<dbReference type="Gene3D" id="2.30.42.10">
    <property type="match status" value="1"/>
</dbReference>
<feature type="domain" description="PDZ" evidence="1">
    <location>
        <begin position="7"/>
        <end position="69"/>
    </location>
</feature>
<accession>A0ABS7CKF0</accession>
<protein>
    <submittedName>
        <fullName evidence="2">PDZ domain-containing protein</fullName>
    </submittedName>
</protein>
<comment type="caution">
    <text evidence="2">The sequence shown here is derived from an EMBL/GenBank/DDBJ whole genome shotgun (WGS) entry which is preliminary data.</text>
</comment>
<evidence type="ECO:0000313" key="2">
    <source>
        <dbReference type="EMBL" id="MBW7461292.1"/>
    </source>
</evidence>
<evidence type="ECO:0000259" key="1">
    <source>
        <dbReference type="Pfam" id="PF13180"/>
    </source>
</evidence>
<feature type="non-terminal residue" evidence="2">
    <location>
        <position position="1"/>
    </location>
</feature>
<reference evidence="2 3" key="1">
    <citation type="submission" date="2021-07" db="EMBL/GenBank/DDBJ databases">
        <title>Paenibacillus radiodurans sp. nov., isolated from the southeastern edge of Tengger Desert.</title>
        <authorList>
            <person name="Zhang G."/>
        </authorList>
    </citation>
    <scope>NUCLEOTIDE SEQUENCE [LARGE SCALE GENOMIC DNA]</scope>
    <source>
        <strain evidence="2 3">CCM 7311</strain>
    </source>
</reference>
<dbReference type="InterPro" id="IPR001478">
    <property type="entry name" value="PDZ"/>
</dbReference>
<evidence type="ECO:0000313" key="3">
    <source>
        <dbReference type="Proteomes" id="UP001519887"/>
    </source>
</evidence>
<dbReference type="Pfam" id="PF13180">
    <property type="entry name" value="PDZ_2"/>
    <property type="match status" value="1"/>
</dbReference>
<organism evidence="2 3">
    <name type="scientific">Paenibacillus sepulcri</name>
    <dbReference type="NCBI Taxonomy" id="359917"/>
    <lineage>
        <taxon>Bacteria</taxon>
        <taxon>Bacillati</taxon>
        <taxon>Bacillota</taxon>
        <taxon>Bacilli</taxon>
        <taxon>Bacillales</taxon>
        <taxon>Paenibacillaceae</taxon>
        <taxon>Paenibacillus</taxon>
    </lineage>
</organism>
<dbReference type="Proteomes" id="UP001519887">
    <property type="component" value="Unassembled WGS sequence"/>
</dbReference>
<sequence>TSGVIVLQAVGPAEQAGLKFNDVIVKLDKTVIGSTMDLRKYLYGKKTIGDEIEITYYRDGKKKTAAFKLGENTEN</sequence>
<dbReference type="InterPro" id="IPR036034">
    <property type="entry name" value="PDZ_sf"/>
</dbReference>
<dbReference type="SUPFAM" id="SSF50156">
    <property type="entry name" value="PDZ domain-like"/>
    <property type="match status" value="1"/>
</dbReference>
<gene>
    <name evidence="2" type="ORF">K0U00_45270</name>
</gene>
<name>A0ABS7CKF0_9BACL</name>
<keyword evidence="3" id="KW-1185">Reference proteome</keyword>
<dbReference type="EMBL" id="JAHZIK010002830">
    <property type="protein sequence ID" value="MBW7461292.1"/>
    <property type="molecule type" value="Genomic_DNA"/>
</dbReference>
<proteinExistence type="predicted"/>